<comment type="caution">
    <text evidence="1">The sequence shown here is derived from an EMBL/GenBank/DDBJ whole genome shotgun (WGS) entry which is preliminary data.</text>
</comment>
<proteinExistence type="predicted"/>
<name>A0ABR4Y5D5_9BACI</name>
<sequence>MLKKLGVLLLLGATLTGCEGATIDEDSNIIEVAEKENDSTVVPEGEREDKANTETIDTITQTAIDYNSVDYILSYIDFMKEVTESILVNEETITNMSKSINENPQIINDSKFRTTVSELVDVMNKVHLIVVETIPPNAFKTYHSLMLGSLEEYSKGAKLFEDGILNGKSELVNESLENFVIAIKLYNEASDELVRVSE</sequence>
<dbReference type="PROSITE" id="PS51257">
    <property type="entry name" value="PROKAR_LIPOPROTEIN"/>
    <property type="match status" value="1"/>
</dbReference>
<gene>
    <name evidence="1" type="ORF">CD31_00730</name>
</gene>
<evidence type="ECO:0000313" key="2">
    <source>
        <dbReference type="Proteomes" id="UP000030487"/>
    </source>
</evidence>
<reference evidence="1 2" key="1">
    <citation type="submission" date="2014-02" db="EMBL/GenBank/DDBJ databases">
        <title>Draft genome sequence of Lysinibacillus boronitolerans NBRC 103108.</title>
        <authorList>
            <person name="Zhang F."/>
            <person name="Wang G."/>
            <person name="Zhang L."/>
        </authorList>
    </citation>
    <scope>NUCLEOTIDE SEQUENCE [LARGE SCALE GENOMIC DNA]</scope>
    <source>
        <strain evidence="1 2">NBRC 103108</strain>
    </source>
</reference>
<keyword evidence="2" id="KW-1185">Reference proteome</keyword>
<dbReference type="EMBL" id="JPVR01000046">
    <property type="protein sequence ID" value="KGR89367.1"/>
    <property type="molecule type" value="Genomic_DNA"/>
</dbReference>
<accession>A0ABR4Y5D5</accession>
<organism evidence="1 2">
    <name type="scientific">Lysinibacillus boronitolerans JCM 21713 = 10a = NBRC 103108</name>
    <dbReference type="NCBI Taxonomy" id="1294264"/>
    <lineage>
        <taxon>Bacteria</taxon>
        <taxon>Bacillati</taxon>
        <taxon>Bacillota</taxon>
        <taxon>Bacilli</taxon>
        <taxon>Bacillales</taxon>
        <taxon>Bacillaceae</taxon>
        <taxon>Lysinibacillus</taxon>
    </lineage>
</organism>
<protein>
    <recommendedName>
        <fullName evidence="3">Lipoprotein</fullName>
    </recommendedName>
</protein>
<dbReference type="RefSeq" id="WP_036074975.1">
    <property type="nucleotide sequence ID" value="NZ_AVCW01000036.1"/>
</dbReference>
<evidence type="ECO:0000313" key="1">
    <source>
        <dbReference type="EMBL" id="KGR89367.1"/>
    </source>
</evidence>
<dbReference type="Proteomes" id="UP000030487">
    <property type="component" value="Unassembled WGS sequence"/>
</dbReference>
<evidence type="ECO:0008006" key="3">
    <source>
        <dbReference type="Google" id="ProtNLM"/>
    </source>
</evidence>